<dbReference type="PROSITE" id="PS51257">
    <property type="entry name" value="PROKAR_LIPOPROTEIN"/>
    <property type="match status" value="1"/>
</dbReference>
<name>A0A2N1PKZ7_9BACT</name>
<feature type="domain" description="Uroporphyrinogen decarboxylase (URO-D)" evidence="1">
    <location>
        <begin position="4"/>
        <end position="333"/>
    </location>
</feature>
<dbReference type="GO" id="GO:0006779">
    <property type="term" value="P:porphyrin-containing compound biosynthetic process"/>
    <property type="evidence" value="ECO:0007669"/>
    <property type="project" value="InterPro"/>
</dbReference>
<dbReference type="AlphaFoldDB" id="A0A2N1PKZ7"/>
<dbReference type="Proteomes" id="UP000233256">
    <property type="component" value="Unassembled WGS sequence"/>
</dbReference>
<accession>A0A2N1PKZ7</accession>
<dbReference type="Pfam" id="PF01208">
    <property type="entry name" value="URO-D"/>
    <property type="match status" value="1"/>
</dbReference>
<organism evidence="2 3">
    <name type="scientific">Candidatus Wallbacteria bacterium HGW-Wallbacteria-1</name>
    <dbReference type="NCBI Taxonomy" id="2013854"/>
    <lineage>
        <taxon>Bacteria</taxon>
        <taxon>Candidatus Walliibacteriota</taxon>
    </lineage>
</organism>
<dbReference type="EMBL" id="PGXC01000028">
    <property type="protein sequence ID" value="PKK89000.1"/>
    <property type="molecule type" value="Genomic_DNA"/>
</dbReference>
<reference evidence="2 3" key="1">
    <citation type="journal article" date="2017" name="ISME J.">
        <title>Potential for microbial H2 and metal transformations associated with novel bacteria and archaea in deep terrestrial subsurface sediments.</title>
        <authorList>
            <person name="Hernsdorf A.W."/>
            <person name="Amano Y."/>
            <person name="Miyakawa K."/>
            <person name="Ise K."/>
            <person name="Suzuki Y."/>
            <person name="Anantharaman K."/>
            <person name="Probst A."/>
            <person name="Burstein D."/>
            <person name="Thomas B.C."/>
            <person name="Banfield J.F."/>
        </authorList>
    </citation>
    <scope>NUCLEOTIDE SEQUENCE [LARGE SCALE GENOMIC DNA]</scope>
    <source>
        <strain evidence="2">HGW-Wallbacteria-1</strain>
    </source>
</reference>
<evidence type="ECO:0000313" key="2">
    <source>
        <dbReference type="EMBL" id="PKK89000.1"/>
    </source>
</evidence>
<comment type="caution">
    <text evidence="2">The sequence shown here is derived from an EMBL/GenBank/DDBJ whole genome shotgun (WGS) entry which is preliminary data.</text>
</comment>
<dbReference type="SUPFAM" id="SSF51726">
    <property type="entry name" value="UROD/MetE-like"/>
    <property type="match status" value="1"/>
</dbReference>
<dbReference type="GO" id="GO:0004853">
    <property type="term" value="F:uroporphyrinogen decarboxylase activity"/>
    <property type="evidence" value="ECO:0007669"/>
    <property type="project" value="InterPro"/>
</dbReference>
<dbReference type="InterPro" id="IPR052024">
    <property type="entry name" value="Methanogen_methyltrans"/>
</dbReference>
<evidence type="ECO:0000259" key="1">
    <source>
        <dbReference type="Pfam" id="PF01208"/>
    </source>
</evidence>
<dbReference type="CDD" id="cd03465">
    <property type="entry name" value="URO-D_like"/>
    <property type="match status" value="1"/>
</dbReference>
<dbReference type="InterPro" id="IPR038071">
    <property type="entry name" value="UROD/MetE-like_sf"/>
</dbReference>
<protein>
    <submittedName>
        <fullName evidence="2">Uroporphyrinogen decarboxylase</fullName>
    </submittedName>
</protein>
<proteinExistence type="predicted"/>
<dbReference type="InterPro" id="IPR000257">
    <property type="entry name" value="Uroporphyrinogen_deCOase"/>
</dbReference>
<dbReference type="PANTHER" id="PTHR47099">
    <property type="entry name" value="METHYLCOBAMIDE:COM METHYLTRANSFERASE MTBA"/>
    <property type="match status" value="1"/>
</dbReference>
<dbReference type="Gene3D" id="3.20.20.210">
    <property type="match status" value="1"/>
</dbReference>
<sequence>MNSIQRVMAAMKGKTSDRRALSLTLSLYGASLTSCPMNRYFTDSRAYFQGQCAVADKCGSDMLFSPFVLTAEAEAFGSTTAQPCNNPPVLKKHAISDIHDISRIQIPDPDTHPRLLYIREALNMMVSHLGSSFPIAAPVTSPMDLPVLLMGLENWLEIILFNDSLFEDVRQICTEHFVSWANILFAQGASVLVIPSMFSNPSLISEILVCRIMLPALNSAFGRLNGPIIFHHGGQKLTKHLHLYKDLPNIAGFLIGHQDNLLQAREVLGPNMLLMGNLDGPSLRAMTPHQIRRQCVQILDQMSADRNFILASANADIAAATPAENLESIISAIADSSIPISGSYS</sequence>
<dbReference type="PANTHER" id="PTHR47099:SF1">
    <property type="entry name" value="METHYLCOBAMIDE:COM METHYLTRANSFERASE MTBA"/>
    <property type="match status" value="1"/>
</dbReference>
<gene>
    <name evidence="2" type="ORF">CVV64_16380</name>
</gene>
<evidence type="ECO:0000313" key="3">
    <source>
        <dbReference type="Proteomes" id="UP000233256"/>
    </source>
</evidence>